<name>G2E221_9GAMM</name>
<gene>
    <name evidence="1" type="ORF">ThidrDRAFT_2334</name>
</gene>
<dbReference type="STRING" id="765913.ThidrDRAFT_2334"/>
<comment type="caution">
    <text evidence="1">The sequence shown here is derived from an EMBL/GenBank/DDBJ whole genome shotgun (WGS) entry which is preliminary data.</text>
</comment>
<keyword evidence="2" id="KW-1185">Reference proteome</keyword>
<evidence type="ECO:0000313" key="2">
    <source>
        <dbReference type="Proteomes" id="UP000004200"/>
    </source>
</evidence>
<proteinExistence type="predicted"/>
<dbReference type="Proteomes" id="UP000004200">
    <property type="component" value="Unassembled WGS sequence"/>
</dbReference>
<dbReference type="EMBL" id="AFWT01000015">
    <property type="protein sequence ID" value="EGV30970.1"/>
    <property type="molecule type" value="Genomic_DNA"/>
</dbReference>
<protein>
    <submittedName>
        <fullName evidence="1">Uncharacterized protein</fullName>
    </submittedName>
</protein>
<sequence length="104" mass="11488">MQLRFFTIPIHGGESVAEELDVSLARIVVGRNSDSVFRRMEWSYLLLARFSYWRLRDLACGAIRCAIAPYVCVSEVTATQCPGVPVAVADARRTLAGGPIPFQT</sequence>
<accession>G2E221</accession>
<dbReference type="AlphaFoldDB" id="G2E221"/>
<evidence type="ECO:0000313" key="1">
    <source>
        <dbReference type="EMBL" id="EGV30970.1"/>
    </source>
</evidence>
<reference evidence="1 2" key="1">
    <citation type="submission" date="2011-06" db="EMBL/GenBank/DDBJ databases">
        <title>The draft genome of Thiorhodococcus drewsii AZ1.</title>
        <authorList>
            <consortium name="US DOE Joint Genome Institute (JGI-PGF)"/>
            <person name="Lucas S."/>
            <person name="Han J."/>
            <person name="Lapidus A."/>
            <person name="Cheng J.-F."/>
            <person name="Goodwin L."/>
            <person name="Pitluck S."/>
            <person name="Peters L."/>
            <person name="Land M.L."/>
            <person name="Hauser L."/>
            <person name="Vogl K."/>
            <person name="Liu Z."/>
            <person name="Imhoff J."/>
            <person name="Thiel V."/>
            <person name="Frigaard N.-U."/>
            <person name="Bryant D.A."/>
            <person name="Woyke T.J."/>
        </authorList>
    </citation>
    <scope>NUCLEOTIDE SEQUENCE [LARGE SCALE GENOMIC DNA]</scope>
    <source>
        <strain evidence="1 2">AZ1</strain>
    </source>
</reference>
<dbReference type="RefSeq" id="WP_007041047.1">
    <property type="nucleotide sequence ID" value="NZ_AFWT01000015.1"/>
</dbReference>
<organism evidence="1 2">
    <name type="scientific">Thiorhodococcus drewsii AZ1</name>
    <dbReference type="NCBI Taxonomy" id="765913"/>
    <lineage>
        <taxon>Bacteria</taxon>
        <taxon>Pseudomonadati</taxon>
        <taxon>Pseudomonadota</taxon>
        <taxon>Gammaproteobacteria</taxon>
        <taxon>Chromatiales</taxon>
        <taxon>Chromatiaceae</taxon>
        <taxon>Thiorhodococcus</taxon>
    </lineage>
</organism>